<accession>A0ABD5ZKX3</accession>
<comment type="caution">
    <text evidence="3">The sequence shown here is derived from an EMBL/GenBank/DDBJ whole genome shotgun (WGS) entry which is preliminary data.</text>
</comment>
<dbReference type="NCBIfam" id="TIGR04126">
    <property type="entry name" value="PGF_CTERM"/>
    <property type="match status" value="1"/>
</dbReference>
<dbReference type="Proteomes" id="UP001596398">
    <property type="component" value="Unassembled WGS sequence"/>
</dbReference>
<evidence type="ECO:0000313" key="3">
    <source>
        <dbReference type="EMBL" id="MFC7234093.1"/>
    </source>
</evidence>
<dbReference type="GeneID" id="79265756"/>
<proteinExistence type="predicted"/>
<protein>
    <submittedName>
        <fullName evidence="3">PGF-CTERM sorting domain-containing protein</fullName>
    </submittedName>
</protein>
<reference evidence="3 4" key="1">
    <citation type="journal article" date="2019" name="Int. J. Syst. Evol. Microbiol.">
        <title>The Global Catalogue of Microorganisms (GCM) 10K type strain sequencing project: providing services to taxonomists for standard genome sequencing and annotation.</title>
        <authorList>
            <consortium name="The Broad Institute Genomics Platform"/>
            <consortium name="The Broad Institute Genome Sequencing Center for Infectious Disease"/>
            <person name="Wu L."/>
            <person name="Ma J."/>
        </authorList>
    </citation>
    <scope>NUCLEOTIDE SEQUENCE [LARGE SCALE GENOMIC DNA]</scope>
    <source>
        <strain evidence="3 4">DT85</strain>
    </source>
</reference>
<evidence type="ECO:0000256" key="1">
    <source>
        <dbReference type="ARBA" id="ARBA00022729"/>
    </source>
</evidence>
<dbReference type="RefSeq" id="WP_276235090.1">
    <property type="nucleotide sequence ID" value="NZ_CP119802.1"/>
</dbReference>
<feature type="domain" description="PGF-CTERM archaeal protein-sorting signal" evidence="2">
    <location>
        <begin position="630"/>
        <end position="651"/>
    </location>
</feature>
<dbReference type="AlphaFoldDB" id="A0ABD5ZKX3"/>
<gene>
    <name evidence="3" type="ORF">ACFQJ4_02055</name>
</gene>
<dbReference type="GO" id="GO:0005886">
    <property type="term" value="C:plasma membrane"/>
    <property type="evidence" value="ECO:0007669"/>
    <property type="project" value="UniProtKB-SubCell"/>
</dbReference>
<keyword evidence="1" id="KW-0732">Signal</keyword>
<dbReference type="GO" id="GO:0030115">
    <property type="term" value="C:S-layer"/>
    <property type="evidence" value="ECO:0007669"/>
    <property type="project" value="UniProtKB-SubCell"/>
</dbReference>
<dbReference type="Pfam" id="PF18204">
    <property type="entry name" value="PGF-CTERM"/>
    <property type="match status" value="1"/>
</dbReference>
<name>A0ABD5ZKX3_9EURY</name>
<organism evidence="3 4">
    <name type="scientific">Halosegnis marinus</name>
    <dbReference type="NCBI Taxonomy" id="3034023"/>
    <lineage>
        <taxon>Archaea</taxon>
        <taxon>Methanobacteriati</taxon>
        <taxon>Methanobacteriota</taxon>
        <taxon>Stenosarchaea group</taxon>
        <taxon>Halobacteria</taxon>
        <taxon>Halobacteriales</taxon>
        <taxon>Natronomonadaceae</taxon>
        <taxon>Halosegnis</taxon>
    </lineage>
</organism>
<keyword evidence="4" id="KW-1185">Reference proteome</keyword>
<evidence type="ECO:0000313" key="4">
    <source>
        <dbReference type="Proteomes" id="UP001596398"/>
    </source>
</evidence>
<dbReference type="EMBL" id="JBHTAP010000001">
    <property type="protein sequence ID" value="MFC7234093.1"/>
    <property type="molecule type" value="Genomic_DNA"/>
</dbReference>
<dbReference type="InterPro" id="IPR026371">
    <property type="entry name" value="PGF_CTERM"/>
</dbReference>
<evidence type="ECO:0000259" key="2">
    <source>
        <dbReference type="Pfam" id="PF18204"/>
    </source>
</evidence>
<sequence length="652" mass="68204">MRERLLAVALAALMVASVTVGGAAGVAGAQEADPADPLPENATDLGEADDAYVAENGDVVLVYDTDATETDAGTQVEYGLDVGESVLHALVVTTNTTDSNVTGDATAVLSPDRLSANGSLAAPSPESLESLTFDASSVQSDETAEADLSLSATLAAGESEPGQQVGGLVETVDFSTDARYGPDTLSANGSFDANLTTPLGSPQEQSFRLVESESGYTLDAEQNYTVSGYSRDGWETREAARDTLESQYASLATSLDGEATVTLESYSFENVTGGYGDAGRLDIAFTVEYTGIDAGLRDRIVTSLADSEDVNLTDAEAEEVARGVTDLRVDEISASLDAGESSYAGEYTVRLSNYAGALRAGLTLAESVQPPETGVEGTSSLGTTDFDRVRDTLDARQEAGLVETYALDASVATGDDGTTVDVTGEYRTENWAAYRDALAARNVSTADAEMSLHAETTGDGELAVEGSYTVEQDALLDTALDSLYNSTNETESADARRFVEAFRDADLRRARMDASFEGDRVRIEAGAAFENMSEFRTAFRETTGTDLNVASAVGRTDNGSVTSYVRVVGAVPGNATEEDVRALDPVTENTTVHLAGTYNRTFPEADVVGAYEYLGLNRSNGSETTQTPGQPGFGVAAAVVALAGAALLARRE</sequence>